<dbReference type="AlphaFoldDB" id="Q2RNF5"/>
<dbReference type="GO" id="GO:0004049">
    <property type="term" value="F:anthranilate synthase activity"/>
    <property type="evidence" value="ECO:0007669"/>
    <property type="project" value="UniProtKB-UniRule"/>
</dbReference>
<dbReference type="InterPro" id="IPR005801">
    <property type="entry name" value="ADC_synthase"/>
</dbReference>
<comment type="pathway">
    <text evidence="3">Amino-acid biosynthesis; L-tryptophan biosynthesis; L-tryptophan from chorismate: step 1/5.</text>
</comment>
<dbReference type="RefSeq" id="WP_011391293.1">
    <property type="nucleotide sequence ID" value="NC_007643.1"/>
</dbReference>
<dbReference type="EC" id="4.1.3.27" evidence="2 3"/>
<dbReference type="Gene3D" id="3.40.50.880">
    <property type="match status" value="1"/>
</dbReference>
<dbReference type="InterPro" id="IPR006805">
    <property type="entry name" value="Anth_synth_I_N"/>
</dbReference>
<dbReference type="eggNOG" id="COG0147">
    <property type="taxonomic scope" value="Bacteria"/>
</dbReference>
<dbReference type="InterPro" id="IPR010112">
    <property type="entry name" value="TrpE-G_bact"/>
</dbReference>
<dbReference type="SUPFAM" id="SSF52317">
    <property type="entry name" value="Class I glutamine amidotransferase-like"/>
    <property type="match status" value="1"/>
</dbReference>
<dbReference type="Proteomes" id="UP000001929">
    <property type="component" value="Chromosome"/>
</dbReference>
<comment type="catalytic activity">
    <reaction evidence="3">
        <text>chorismate + L-glutamine = anthranilate + pyruvate + L-glutamate + H(+)</text>
        <dbReference type="Rhea" id="RHEA:21732"/>
        <dbReference type="ChEBI" id="CHEBI:15361"/>
        <dbReference type="ChEBI" id="CHEBI:15378"/>
        <dbReference type="ChEBI" id="CHEBI:16567"/>
        <dbReference type="ChEBI" id="CHEBI:29748"/>
        <dbReference type="ChEBI" id="CHEBI:29985"/>
        <dbReference type="ChEBI" id="CHEBI:58359"/>
        <dbReference type="EC" id="4.1.3.27"/>
    </reaction>
</comment>
<dbReference type="STRING" id="269796.Rru_A3546"/>
<evidence type="ECO:0000259" key="4">
    <source>
        <dbReference type="Pfam" id="PF00117"/>
    </source>
</evidence>
<dbReference type="EnsemblBacteria" id="ABC24340">
    <property type="protein sequence ID" value="ABC24340"/>
    <property type="gene ID" value="Rru_A3546"/>
</dbReference>
<keyword evidence="3" id="KW-0057">Aromatic amino acid biosynthesis</keyword>
<evidence type="ECO:0000256" key="2">
    <source>
        <dbReference type="NCBIfam" id="TIGR01815"/>
    </source>
</evidence>
<dbReference type="PhylomeDB" id="Q2RNF5"/>
<protein>
    <recommendedName>
        <fullName evidence="2 3">Anthranilate synthase</fullName>
        <ecNumber evidence="2 3">4.1.3.27</ecNumber>
    </recommendedName>
</protein>
<keyword evidence="3" id="KW-0028">Amino-acid biosynthesis</keyword>
<dbReference type="PRINTS" id="PR00096">
    <property type="entry name" value="GATASE"/>
</dbReference>
<dbReference type="PANTHER" id="PTHR11236:SF9">
    <property type="entry name" value="ANTHRANILATE SYNTHASE COMPONENT 1"/>
    <property type="match status" value="1"/>
</dbReference>
<dbReference type="InterPro" id="IPR015890">
    <property type="entry name" value="Chorismate_C"/>
</dbReference>
<dbReference type="InterPro" id="IPR017926">
    <property type="entry name" value="GATASE"/>
</dbReference>
<dbReference type="UniPathway" id="UPA00035">
    <property type="reaction ID" value="UER00040"/>
</dbReference>
<name>Q2RNF5_RHORT</name>
<dbReference type="GO" id="GO:0000162">
    <property type="term" value="P:L-tryptophan biosynthetic process"/>
    <property type="evidence" value="ECO:0007669"/>
    <property type="project" value="UniProtKB-UniRule"/>
</dbReference>
<dbReference type="PROSITE" id="PS51273">
    <property type="entry name" value="GATASE_TYPE_1"/>
    <property type="match status" value="1"/>
</dbReference>
<dbReference type="MEROPS" id="C26.A09"/>
<dbReference type="EMBL" id="CP000230">
    <property type="protein sequence ID" value="ABC24340.1"/>
    <property type="molecule type" value="Genomic_DNA"/>
</dbReference>
<dbReference type="eggNOG" id="COG0512">
    <property type="taxonomic scope" value="Bacteria"/>
</dbReference>
<dbReference type="Pfam" id="PF04715">
    <property type="entry name" value="Anth_synt_I_N"/>
    <property type="match status" value="1"/>
</dbReference>
<evidence type="ECO:0000256" key="1">
    <source>
        <dbReference type="ARBA" id="ARBA00022962"/>
    </source>
</evidence>
<organism evidence="7 8">
    <name type="scientific">Rhodospirillum rubrum (strain ATCC 11170 / ATH 1.1.1 / DSM 467 / LMG 4362 / NCIMB 8255 / S1)</name>
    <dbReference type="NCBI Taxonomy" id="269796"/>
    <lineage>
        <taxon>Bacteria</taxon>
        <taxon>Pseudomonadati</taxon>
        <taxon>Pseudomonadota</taxon>
        <taxon>Alphaproteobacteria</taxon>
        <taxon>Rhodospirillales</taxon>
        <taxon>Rhodospirillaceae</taxon>
        <taxon>Rhodospirillum</taxon>
    </lineage>
</organism>
<dbReference type="KEGG" id="rru:Rru_A3546"/>
<dbReference type="Pfam" id="PF00425">
    <property type="entry name" value="Chorismate_bind"/>
    <property type="match status" value="1"/>
</dbReference>
<dbReference type="PATRIC" id="fig|269796.9.peg.3664"/>
<dbReference type="InterPro" id="IPR006221">
    <property type="entry name" value="TrpG/PapA_dom"/>
</dbReference>
<dbReference type="Pfam" id="PF00117">
    <property type="entry name" value="GATase"/>
    <property type="match status" value="1"/>
</dbReference>
<dbReference type="NCBIfam" id="NF010081">
    <property type="entry name" value="PRK13566.1"/>
    <property type="match status" value="1"/>
</dbReference>
<evidence type="ECO:0000256" key="3">
    <source>
        <dbReference type="PIRNR" id="PIRNR036934"/>
    </source>
</evidence>
<dbReference type="SUPFAM" id="SSF56322">
    <property type="entry name" value="ADC synthase"/>
    <property type="match status" value="1"/>
</dbReference>
<keyword evidence="3" id="KW-0822">Tryptophan biosynthesis</keyword>
<feature type="domain" description="Anthranilate synthase component I N-terminal" evidence="6">
    <location>
        <begin position="122"/>
        <end position="193"/>
    </location>
</feature>
<accession>Q2RNF5</accession>
<keyword evidence="1" id="KW-0315">Glutamine amidotransferase</keyword>
<keyword evidence="8" id="KW-1185">Reference proteome</keyword>
<dbReference type="NCBIfam" id="TIGR01815">
    <property type="entry name" value="TrpE-clade3"/>
    <property type="match status" value="1"/>
</dbReference>
<dbReference type="InterPro" id="IPR019999">
    <property type="entry name" value="Anth_synth_I-like"/>
</dbReference>
<dbReference type="Gene3D" id="3.60.120.10">
    <property type="entry name" value="Anthranilate synthase"/>
    <property type="match status" value="1"/>
</dbReference>
<proteinExistence type="predicted"/>
<dbReference type="PIRSF" id="PIRSF036934">
    <property type="entry name" value="TrpE-G"/>
    <property type="match status" value="1"/>
</dbReference>
<dbReference type="PANTHER" id="PTHR11236">
    <property type="entry name" value="AMINOBENZOATE/ANTHRANILATE SYNTHASE"/>
    <property type="match status" value="1"/>
</dbReference>
<feature type="domain" description="Chorismate-utilising enzyme C-terminal" evidence="5">
    <location>
        <begin position="243"/>
        <end position="499"/>
    </location>
</feature>
<evidence type="ECO:0000259" key="6">
    <source>
        <dbReference type="Pfam" id="PF04715"/>
    </source>
</evidence>
<evidence type="ECO:0000313" key="7">
    <source>
        <dbReference type="EMBL" id="ABC24340.1"/>
    </source>
</evidence>
<dbReference type="InterPro" id="IPR029062">
    <property type="entry name" value="Class_I_gatase-like"/>
</dbReference>
<evidence type="ECO:0000259" key="5">
    <source>
        <dbReference type="Pfam" id="PF00425"/>
    </source>
</evidence>
<keyword evidence="3 7" id="KW-0456">Lyase</keyword>
<sequence>MQTSTFTTAGGFTISSCLRPLAGADGAFEALIDRLDRHRGMVIASTYEYPGRYRRHALGFCDPPLVLEGKGREAHLLALNRRGRALLPALAVGLEGAAGLEGLRREADRLVLRVKAMAPWFPEEERSRQPSLMSVVRALAGLFAAENDPFFGLVGAFGYDLGLAFERLPHARPRSADHRDLVLYLPDRLLIDDPEAGGLAERLYDITAADGASTAGLARETAAYTADHPAGGVPIEDDMPPGAYGAIVRGLKEAFAAGDLFEAVPSRALRRPCAEAPSRLYRRLRAANPAPYLFLANLGAGEHLIGASPEMFVRVGGAPGARRVETCPISGTIARGPDALGDAEAIRTLLNSTKDEAELTMCTDVDRNDKARVCVAGSVTVIGRRQIELYSRLIHTVDHVEGRLRPELDALDAFLSHCWAVTVTGAPKRAAMAAVEAVERAPRAWYGGAIGRLGFDGTLDTGLVLRTIRLRHGVAEVRVGATLLHRSDPEEEEAETLLKASALLALLDATTPAKPNAPHLPLRGRAPRVLVIDHEDSFVHTLASYLRNAGAETTVLRWDVPAAVRAGVEADLLVLSPGPGTPSRFALGASLDWAVARGLPVFGVCLGLQGIVEQAGGRLARLAVPAHGMASTLRLVAPGDPLFAGLPTTMRVGRYHSLHAERASLPDSLEILAESDDGVIMALRHRLLPFSAVQFHPESLMTLDGGAGPRLIANLLETLSVPRTRHAA</sequence>
<evidence type="ECO:0000313" key="8">
    <source>
        <dbReference type="Proteomes" id="UP000001929"/>
    </source>
</evidence>
<dbReference type="CDD" id="cd01743">
    <property type="entry name" value="GATase1_Anthranilate_Synthase"/>
    <property type="match status" value="1"/>
</dbReference>
<dbReference type="HOGENOM" id="CLU_006493_3_0_5"/>
<reference evidence="7 8" key="1">
    <citation type="journal article" date="2011" name="Stand. Genomic Sci.">
        <title>Complete genome sequence of Rhodospirillum rubrum type strain (S1).</title>
        <authorList>
            <person name="Munk A.C."/>
            <person name="Copeland A."/>
            <person name="Lucas S."/>
            <person name="Lapidus A."/>
            <person name="Del Rio T.G."/>
            <person name="Barry K."/>
            <person name="Detter J.C."/>
            <person name="Hammon N."/>
            <person name="Israni S."/>
            <person name="Pitluck S."/>
            <person name="Brettin T."/>
            <person name="Bruce D."/>
            <person name="Han C."/>
            <person name="Tapia R."/>
            <person name="Gilna P."/>
            <person name="Schmutz J."/>
            <person name="Larimer F."/>
            <person name="Land M."/>
            <person name="Kyrpides N.C."/>
            <person name="Mavromatis K."/>
            <person name="Richardson P."/>
            <person name="Rohde M."/>
            <person name="Goker M."/>
            <person name="Klenk H.P."/>
            <person name="Zhang Y."/>
            <person name="Roberts G.P."/>
            <person name="Reslewic S."/>
            <person name="Schwartz D.C."/>
        </authorList>
    </citation>
    <scope>NUCLEOTIDE SEQUENCE [LARGE SCALE GENOMIC DNA]</scope>
    <source>
        <strain evidence="8">ATCC 11170 / ATH 1.1.1 / DSM 467 / LMG 4362 / NCIMB 8255 / S1</strain>
    </source>
</reference>
<feature type="domain" description="Glutamine amidotransferase" evidence="4">
    <location>
        <begin position="530"/>
        <end position="705"/>
    </location>
</feature>
<dbReference type="PRINTS" id="PR00097">
    <property type="entry name" value="ANTSNTHASEII"/>
</dbReference>
<gene>
    <name evidence="7" type="ordered locus">Rru_A3546</name>
</gene>